<sequence>MVIDYIRKRENWHCLALKHATNCKNIKDYCDKIEKGDLQNDELEFRALAMLCCLLIRVFSITKTLEGNININVLNYGEHIESFTECIYILYDEENKHYDPLYAINKQKPDENITIFKRDDEIIVQLVYIFLQEEFHYDANIQSDCNNLVVESDLPTEPNVLNETERIFNLAAPSSSINLSNKRKTLNYDSLKWTQTIEQVTSSLSRSNSTYVSNKRIKSSKFDSSKNLSSNKNNSELLTIEQYLQMDINFNQFDSSNEKQKIENSQISLNNKFEIEKMKFEIEPTLKFRGRTLTDFKPKKAQKRNGEPSEPRPPRYFRDRNHRGYLNLLIPEAYLLPDIIEYYFEICIVTREINGYTYIHPYFKFQIHPTDPQSPILNPKYIYFDSTIEFKTYSETLRQLKLQLVVVMHTNKELMQTKQPLKIFSSTQINNHGNAITTKFNDHKKFKEAYYLHDFRIAVTLWSKKSGEKVFHRHDDKQCISQISTQDKNTKIRQKKKKILQSFMNG</sequence>
<evidence type="ECO:0000313" key="2">
    <source>
        <dbReference type="EMBL" id="CAF0902229.1"/>
    </source>
</evidence>
<comment type="caution">
    <text evidence="2">The sequence shown here is derived from an EMBL/GenBank/DDBJ whole genome shotgun (WGS) entry which is preliminary data.</text>
</comment>
<reference evidence="2" key="1">
    <citation type="submission" date="2021-02" db="EMBL/GenBank/DDBJ databases">
        <authorList>
            <person name="Nowell W R."/>
        </authorList>
    </citation>
    <scope>NUCLEOTIDE SEQUENCE</scope>
</reference>
<name>A0A813ZP11_9BILA</name>
<gene>
    <name evidence="2" type="ORF">RFH988_LOCUS9045</name>
</gene>
<feature type="region of interest" description="Disordered" evidence="1">
    <location>
        <begin position="297"/>
        <end position="317"/>
    </location>
</feature>
<dbReference type="EMBL" id="CAJNOO010000315">
    <property type="protein sequence ID" value="CAF0902229.1"/>
    <property type="molecule type" value="Genomic_DNA"/>
</dbReference>
<dbReference type="Gene3D" id="3.90.70.80">
    <property type="match status" value="1"/>
</dbReference>
<dbReference type="SUPFAM" id="SSF54001">
    <property type="entry name" value="Cysteine proteinases"/>
    <property type="match status" value="1"/>
</dbReference>
<dbReference type="Proteomes" id="UP000663882">
    <property type="component" value="Unassembled WGS sequence"/>
</dbReference>
<evidence type="ECO:0000256" key="1">
    <source>
        <dbReference type="SAM" id="MobiDB-lite"/>
    </source>
</evidence>
<dbReference type="CDD" id="cd22744">
    <property type="entry name" value="OTU"/>
    <property type="match status" value="1"/>
</dbReference>
<proteinExistence type="predicted"/>
<evidence type="ECO:0000313" key="3">
    <source>
        <dbReference type="Proteomes" id="UP000663882"/>
    </source>
</evidence>
<organism evidence="2 3">
    <name type="scientific">Rotaria sordida</name>
    <dbReference type="NCBI Taxonomy" id="392033"/>
    <lineage>
        <taxon>Eukaryota</taxon>
        <taxon>Metazoa</taxon>
        <taxon>Spiralia</taxon>
        <taxon>Gnathifera</taxon>
        <taxon>Rotifera</taxon>
        <taxon>Eurotatoria</taxon>
        <taxon>Bdelloidea</taxon>
        <taxon>Philodinida</taxon>
        <taxon>Philodinidae</taxon>
        <taxon>Rotaria</taxon>
    </lineage>
</organism>
<protein>
    <submittedName>
        <fullName evidence="2">Uncharacterized protein</fullName>
    </submittedName>
</protein>
<dbReference type="OrthoDB" id="10026671at2759"/>
<accession>A0A813ZP11</accession>
<dbReference type="InterPro" id="IPR038765">
    <property type="entry name" value="Papain-like_cys_pep_sf"/>
</dbReference>
<dbReference type="AlphaFoldDB" id="A0A813ZP11"/>